<comment type="caution">
    <text evidence="1">The sequence shown here is derived from an EMBL/GenBank/DDBJ whole genome shotgun (WGS) entry which is preliminary data.</text>
</comment>
<dbReference type="AlphaFoldDB" id="A0A553SSF0"/>
<proteinExistence type="predicted"/>
<dbReference type="EMBL" id="RIBP01000001">
    <property type="protein sequence ID" value="TRZ39906.1"/>
    <property type="molecule type" value="Genomic_DNA"/>
</dbReference>
<accession>A0A553SSF0</accession>
<gene>
    <name evidence="1" type="ORF">CEQ21_02875</name>
</gene>
<organism evidence="1 2">
    <name type="scientific">Niallia circulans</name>
    <name type="common">Bacillus circulans</name>
    <dbReference type="NCBI Taxonomy" id="1397"/>
    <lineage>
        <taxon>Bacteria</taxon>
        <taxon>Bacillati</taxon>
        <taxon>Bacillota</taxon>
        <taxon>Bacilli</taxon>
        <taxon>Bacillales</taxon>
        <taxon>Bacillaceae</taxon>
        <taxon>Niallia</taxon>
    </lineage>
</organism>
<dbReference type="Proteomes" id="UP000319837">
    <property type="component" value="Unassembled WGS sequence"/>
</dbReference>
<sequence length="72" mass="8475">MEGPLTTVSGDGKSYNYFNFNPKYAQIVLTILRTYYNFCFAFKKPDGEKPTHEQRLGITNKKYKINDILYLR</sequence>
<reference evidence="2" key="1">
    <citation type="submission" date="2018-10" db="EMBL/GenBank/DDBJ databases">
        <title>FDA dAtabase for Regulatory Grade micrObial Sequences (FDA-ARGOS): Supporting development and validation of Infectious Disease Dx tests.</title>
        <authorList>
            <person name="Minogue T."/>
            <person name="Wolcott M."/>
            <person name="Wasieloski L."/>
            <person name="Aguilar W."/>
            <person name="Moore D."/>
            <person name="Tallon L."/>
            <person name="Sadzewicz L."/>
            <person name="Sengamalay N."/>
            <person name="Ott S."/>
            <person name="Godinez A."/>
            <person name="Nagaraj S."/>
            <person name="Vavikolanu K."/>
            <person name="Vyas G."/>
            <person name="Nadendla S."/>
            <person name="George J."/>
            <person name="Sichtig H."/>
        </authorList>
    </citation>
    <scope>NUCLEOTIDE SEQUENCE [LARGE SCALE GENOMIC DNA]</scope>
    <source>
        <strain evidence="2">FDAARGOS_343</strain>
    </source>
</reference>
<evidence type="ECO:0000313" key="2">
    <source>
        <dbReference type="Proteomes" id="UP000319837"/>
    </source>
</evidence>
<protein>
    <submittedName>
        <fullName evidence="1">Uncharacterized protein</fullName>
    </submittedName>
</protein>
<evidence type="ECO:0000313" key="1">
    <source>
        <dbReference type="EMBL" id="TRZ39906.1"/>
    </source>
</evidence>
<name>A0A553SSF0_NIACI</name>